<organism evidence="3 4">
    <name type="scientific">Planomicrobium stackebrandtii</name>
    <dbReference type="NCBI Taxonomy" id="253160"/>
    <lineage>
        <taxon>Bacteria</taxon>
        <taxon>Bacillati</taxon>
        <taxon>Bacillota</taxon>
        <taxon>Bacilli</taxon>
        <taxon>Bacillales</taxon>
        <taxon>Caryophanaceae</taxon>
        <taxon>Planomicrobium</taxon>
    </lineage>
</organism>
<evidence type="ECO:0000256" key="1">
    <source>
        <dbReference type="SAM" id="Phobius"/>
    </source>
</evidence>
<dbReference type="EMBL" id="JAUSWB010000005">
    <property type="protein sequence ID" value="MDQ0429192.1"/>
    <property type="molecule type" value="Genomic_DNA"/>
</dbReference>
<evidence type="ECO:0000313" key="3">
    <source>
        <dbReference type="EMBL" id="MDQ0429192.1"/>
    </source>
</evidence>
<dbReference type="InterPro" id="IPR018604">
    <property type="entry name" value="YycI-like"/>
</dbReference>
<keyword evidence="4" id="KW-1185">Reference proteome</keyword>
<gene>
    <name evidence="3" type="ORF">QOZ98_002020</name>
</gene>
<keyword evidence="1" id="KW-0472">Membrane</keyword>
<accession>A0ABU0GV08</accession>
<dbReference type="RefSeq" id="WP_308787300.1">
    <property type="nucleotide sequence ID" value="NZ_JAUSWB010000005.1"/>
</dbReference>
<name>A0ABU0GV08_9BACL</name>
<protein>
    <submittedName>
        <fullName evidence="3">Regulatory protein YycI of two-component signal transduction system YycFG</fullName>
    </submittedName>
</protein>
<dbReference type="Pfam" id="PF09648">
    <property type="entry name" value="YycI"/>
    <property type="match status" value="1"/>
</dbReference>
<keyword evidence="1" id="KW-1133">Transmembrane helix</keyword>
<evidence type="ECO:0000259" key="2">
    <source>
        <dbReference type="Pfam" id="PF09648"/>
    </source>
</evidence>
<proteinExistence type="predicted"/>
<comment type="caution">
    <text evidence="3">The sequence shown here is derived from an EMBL/GenBank/DDBJ whole genome shotgun (WGS) entry which is preliminary data.</text>
</comment>
<feature type="transmembrane region" description="Helical" evidence="1">
    <location>
        <begin position="9"/>
        <end position="26"/>
    </location>
</feature>
<sequence length="273" mass="31397">MDWNKTKSIFIIVFSILNVFLYSLYLDRYTEAENLEELSESTVDDKLDADDITYSNLPEDVEGMPYIRGETKVFTAKDAPTGNVQVSVQAGKKLQVAYEEPVSPEGEAESAEALDAFVEEVVHEGTSYELWEIDEEQNKAVYFQNFDGNTLYFSEDGKVTVYWNNDGDIVRYEQTMYTDIIENQEPKELVTAITAIHTLYQKNELERDLTINKTDLGYSVHVQVSENRQMFVPTWHIQAELSDGSREDYFVNAVKDGVLELNKEEDEPEEEEQ</sequence>
<evidence type="ECO:0000313" key="4">
    <source>
        <dbReference type="Proteomes" id="UP001241988"/>
    </source>
</evidence>
<reference evidence="3 4" key="1">
    <citation type="submission" date="2023-07" db="EMBL/GenBank/DDBJ databases">
        <title>Genomic Encyclopedia of Type Strains, Phase IV (KMG-IV): sequencing the most valuable type-strain genomes for metagenomic binning, comparative biology and taxonomic classification.</title>
        <authorList>
            <person name="Goeker M."/>
        </authorList>
    </citation>
    <scope>NUCLEOTIDE SEQUENCE [LARGE SCALE GENOMIC DNA]</scope>
    <source>
        <strain evidence="3 4">DSM 16419</strain>
    </source>
</reference>
<dbReference type="Gene3D" id="2.40.128.690">
    <property type="entry name" value="YycH protein, domain 3-like"/>
    <property type="match status" value="1"/>
</dbReference>
<dbReference type="Proteomes" id="UP001241988">
    <property type="component" value="Unassembled WGS sequence"/>
</dbReference>
<keyword evidence="1" id="KW-0812">Transmembrane</keyword>
<feature type="domain" description="Regulatory protein YycH-like" evidence="2">
    <location>
        <begin position="36"/>
        <end position="254"/>
    </location>
</feature>